<gene>
    <name evidence="4" type="ORF">HYG86_06330</name>
    <name evidence="5" type="ORF">HYG86_10895</name>
</gene>
<proteinExistence type="inferred from homology"/>
<keyword evidence="2" id="KW-0175">Coiled coil</keyword>
<dbReference type="PANTHER" id="PTHR33795:SF1">
    <property type="entry name" value="INSERTION ELEMENT IS150 PROTEIN INSJ"/>
    <property type="match status" value="1"/>
</dbReference>
<keyword evidence="6" id="KW-1185">Reference proteome</keyword>
<dbReference type="SUPFAM" id="SSF46689">
    <property type="entry name" value="Homeodomain-like"/>
    <property type="match status" value="1"/>
</dbReference>
<dbReference type="InterPro" id="IPR055247">
    <property type="entry name" value="InsJ-like_HTH"/>
</dbReference>
<evidence type="ECO:0000313" key="5">
    <source>
        <dbReference type="EMBL" id="QNO15231.1"/>
    </source>
</evidence>
<dbReference type="EMBL" id="CP058559">
    <property type="protein sequence ID" value="QNO15231.1"/>
    <property type="molecule type" value="Genomic_DNA"/>
</dbReference>
<dbReference type="InterPro" id="IPR052057">
    <property type="entry name" value="IS150/IS1296_orfA-like"/>
</dbReference>
<dbReference type="KEGG" id="acae:HYG86_10895"/>
<evidence type="ECO:0000313" key="6">
    <source>
        <dbReference type="Proteomes" id="UP000516160"/>
    </source>
</evidence>
<dbReference type="InterPro" id="IPR009057">
    <property type="entry name" value="Homeodomain-like_sf"/>
</dbReference>
<dbReference type="Pfam" id="PF13518">
    <property type="entry name" value="HTH_28"/>
    <property type="match status" value="2"/>
</dbReference>
<evidence type="ECO:0000313" key="4">
    <source>
        <dbReference type="EMBL" id="QNO14415.1"/>
    </source>
</evidence>
<feature type="domain" description="Insertion element IS150 protein InsJ-like helix-turn-helix" evidence="3">
    <location>
        <begin position="132"/>
        <end position="184"/>
    </location>
</feature>
<comment type="similarity">
    <text evidence="1">Belongs to the IS150/IS1296 orfA family.</text>
</comment>
<dbReference type="AlphaFoldDB" id="A0A7G9W969"/>
<reference evidence="5 6" key="1">
    <citation type="submission" date="2020-07" db="EMBL/GenBank/DDBJ databases">
        <title>Alkalicella. sp. LB2 genome.</title>
        <authorList>
            <person name="Postec A."/>
            <person name="Quemeneur M."/>
        </authorList>
    </citation>
    <scope>NUCLEOTIDE SEQUENCE [LARGE SCALE GENOMIC DNA]</scope>
    <source>
        <strain evidence="5 6">LB2</strain>
    </source>
</reference>
<organism evidence="5 6">
    <name type="scientific">Alkalicella caledoniensis</name>
    <dbReference type="NCBI Taxonomy" id="2731377"/>
    <lineage>
        <taxon>Bacteria</taxon>
        <taxon>Bacillati</taxon>
        <taxon>Bacillota</taxon>
        <taxon>Clostridia</taxon>
        <taxon>Eubacteriales</taxon>
        <taxon>Proteinivoracaceae</taxon>
        <taxon>Alkalicella</taxon>
    </lineage>
</organism>
<dbReference type="SUPFAM" id="SSF48295">
    <property type="entry name" value="TrpR-like"/>
    <property type="match status" value="2"/>
</dbReference>
<dbReference type="Gene3D" id="1.10.10.10">
    <property type="entry name" value="Winged helix-like DNA-binding domain superfamily/Winged helix DNA-binding domain"/>
    <property type="match status" value="2"/>
</dbReference>
<feature type="domain" description="Insertion element IS150 protein InsJ-like helix-turn-helix" evidence="3">
    <location>
        <begin position="11"/>
        <end position="59"/>
    </location>
</feature>
<protein>
    <submittedName>
        <fullName evidence="5">Transposase</fullName>
    </submittedName>
</protein>
<dbReference type="KEGG" id="acae:HYG86_06330"/>
<dbReference type="InterPro" id="IPR010921">
    <property type="entry name" value="Trp_repressor/repl_initiator"/>
</dbReference>
<dbReference type="PANTHER" id="PTHR33795">
    <property type="entry name" value="INSERTION ELEMENT IS150 PROTEIN INSJ"/>
    <property type="match status" value="1"/>
</dbReference>
<feature type="coiled-coil region" evidence="2">
    <location>
        <begin position="185"/>
        <end position="219"/>
    </location>
</feature>
<evidence type="ECO:0000256" key="1">
    <source>
        <dbReference type="ARBA" id="ARBA00038232"/>
    </source>
</evidence>
<dbReference type="GO" id="GO:0043565">
    <property type="term" value="F:sequence-specific DNA binding"/>
    <property type="evidence" value="ECO:0007669"/>
    <property type="project" value="InterPro"/>
</dbReference>
<dbReference type="InterPro" id="IPR036388">
    <property type="entry name" value="WH-like_DNA-bd_sf"/>
</dbReference>
<evidence type="ECO:0000256" key="2">
    <source>
        <dbReference type="SAM" id="Coils"/>
    </source>
</evidence>
<name>A0A7G9W969_ALKCA</name>
<evidence type="ECO:0000259" key="3">
    <source>
        <dbReference type="Pfam" id="PF13518"/>
    </source>
</evidence>
<accession>A0A7G9W969</accession>
<dbReference type="RefSeq" id="WP_213165595.1">
    <property type="nucleotide sequence ID" value="NZ_CP058559.1"/>
</dbReference>
<dbReference type="EMBL" id="CP058559">
    <property type="protein sequence ID" value="QNO14415.1"/>
    <property type="molecule type" value="Genomic_DNA"/>
</dbReference>
<dbReference type="Proteomes" id="UP000516160">
    <property type="component" value="Chromosome"/>
</dbReference>
<sequence length="227" mass="26252">MGRKSKFSPEEKLEYVLRCIEGKDSFSHAAKLIGVGKDTMRRWVSNYKSLGIKGLNTSSKNFSHSSHVKEMAVSEYLSGKGSLHDICFEYGIRSTGMLHTWVMKYNSHEKLKSSGTGGVSIMTKGRKTDFDERVEIVKYCIENKHNYAETAQKFKVSYQQVNSWTNKYLKQGIDALQDKRGKRKTEDEMSEMDKLKAQNKLLEAEILEKQMEIDFLKKLEEIQRRRS</sequence>